<comment type="caution">
    <text evidence="2">The sequence shown here is derived from an EMBL/GenBank/DDBJ whole genome shotgun (WGS) entry which is preliminary data.</text>
</comment>
<dbReference type="EMBL" id="PQXO01000434">
    <property type="protein sequence ID" value="TGO85068.1"/>
    <property type="molecule type" value="Genomic_DNA"/>
</dbReference>
<name>A0A4Z1KHP3_9HELO</name>
<evidence type="ECO:0000313" key="3">
    <source>
        <dbReference type="Proteomes" id="UP000297280"/>
    </source>
</evidence>
<proteinExistence type="predicted"/>
<reference evidence="2 3" key="1">
    <citation type="submission" date="2017-12" db="EMBL/GenBank/DDBJ databases">
        <title>Comparative genomics of Botrytis spp.</title>
        <authorList>
            <person name="Valero-Jimenez C.A."/>
            <person name="Tapia P."/>
            <person name="Veloso J."/>
            <person name="Silva-Moreno E."/>
            <person name="Staats M."/>
            <person name="Valdes J.H."/>
            <person name="Van Kan J.A.L."/>
        </authorList>
    </citation>
    <scope>NUCLEOTIDE SEQUENCE [LARGE SCALE GENOMIC DNA]</scope>
    <source>
        <strain evidence="2 3">MUCL3349</strain>
    </source>
</reference>
<feature type="compositionally biased region" description="Basic and acidic residues" evidence="1">
    <location>
        <begin position="135"/>
        <end position="144"/>
    </location>
</feature>
<sequence length="154" mass="16694">MFEHPVQVSFKNKSHCHLTNRGIHFGGMLSPSSLGRLYNNSSNSEPVKDNVNSGAWRGKCRAHAGHTQGTDGFVGPPITMIYLALLRAVLFVCDVGESVSSASSVGEMNIASGDYKKSSCRWNILNRIVSSPAESKPDTRKLRFENSGALKSPV</sequence>
<dbReference type="AlphaFoldDB" id="A0A4Z1KHP3"/>
<accession>A0A4Z1KHP3</accession>
<evidence type="ECO:0000256" key="1">
    <source>
        <dbReference type="SAM" id="MobiDB-lite"/>
    </source>
</evidence>
<keyword evidence="3" id="KW-1185">Reference proteome</keyword>
<gene>
    <name evidence="2" type="ORF">BPOR_0435g00110</name>
</gene>
<evidence type="ECO:0000313" key="2">
    <source>
        <dbReference type="EMBL" id="TGO85068.1"/>
    </source>
</evidence>
<protein>
    <submittedName>
        <fullName evidence="2">Uncharacterized protein</fullName>
    </submittedName>
</protein>
<organism evidence="2 3">
    <name type="scientific">Botrytis porri</name>
    <dbReference type="NCBI Taxonomy" id="87229"/>
    <lineage>
        <taxon>Eukaryota</taxon>
        <taxon>Fungi</taxon>
        <taxon>Dikarya</taxon>
        <taxon>Ascomycota</taxon>
        <taxon>Pezizomycotina</taxon>
        <taxon>Leotiomycetes</taxon>
        <taxon>Helotiales</taxon>
        <taxon>Sclerotiniaceae</taxon>
        <taxon>Botrytis</taxon>
    </lineage>
</organism>
<dbReference type="Proteomes" id="UP000297280">
    <property type="component" value="Unassembled WGS sequence"/>
</dbReference>
<feature type="region of interest" description="Disordered" evidence="1">
    <location>
        <begin position="134"/>
        <end position="154"/>
    </location>
</feature>